<evidence type="ECO:0000313" key="1">
    <source>
        <dbReference type="EMBL" id="VEV99037.1"/>
    </source>
</evidence>
<dbReference type="Pfam" id="PF09506">
    <property type="entry name" value="Salt_tol_Pase"/>
    <property type="match status" value="1"/>
</dbReference>
<reference evidence="1" key="1">
    <citation type="submission" date="2019-02" db="EMBL/GenBank/DDBJ databases">
        <authorList>
            <consortium name="Genoscope - CEA"/>
            <person name="William W."/>
        </authorList>
    </citation>
    <scope>NUCLEOTIDE SEQUENCE [LARGE SCALE GENOMIC DNA]</scope>
    <source>
        <strain evidence="1">YSy11</strain>
    </source>
</reference>
<dbReference type="NCBIfam" id="TIGR02399">
    <property type="entry name" value="salt_tol_Pase"/>
    <property type="match status" value="1"/>
</dbReference>
<dbReference type="AlphaFoldDB" id="A0A653E8A4"/>
<dbReference type="InterPro" id="IPR012765">
    <property type="entry name" value="GGPPase"/>
</dbReference>
<dbReference type="EC" id="3.1.3.69" evidence="1"/>
<gene>
    <name evidence="1" type="primary">stpA</name>
    <name evidence="1" type="ORF">PMYSY11_3993</name>
</gene>
<protein>
    <submittedName>
        <fullName evidence="1">Glucosylglycerol-phosphate phosphatase</fullName>
        <ecNumber evidence="1">3.1.3.69</ecNumber>
    </submittedName>
</protein>
<dbReference type="GO" id="GO:0050530">
    <property type="term" value="F:glucosylglycerol 3-phosphatase activity"/>
    <property type="evidence" value="ECO:0007669"/>
    <property type="project" value="UniProtKB-EC"/>
</dbReference>
<accession>A0A653E8A4</accession>
<keyword evidence="1" id="KW-0378">Hydrolase</keyword>
<name>A0A653E8A4_9PSED</name>
<dbReference type="EMBL" id="LR215729">
    <property type="protein sequence ID" value="VEV99037.1"/>
    <property type="molecule type" value="Genomic_DNA"/>
</dbReference>
<sequence>MADYQKGYSLDSTELLESLLATEQLLIIQDLDGVCMQLVGDPLTRQIEPRYIAAAARLADQFYVLTNGEHIGSRGVNPIVERACATPSLAAQEGLYLPGLAAGGVQLQDRFGVVTHPGVSDAELAFLQQVPHKAAAFLRARLSSAPYSLDSATAERLIASTVLDNLASPTVNINAFYRHFAASDGLYRQLQNDLASFLDALHREAIEQGLEGCFFTHYAPNSGRDSQGLERLKPESEDNAGTTDFQFMLTGAIKEVGVLVILNHYYFSMTGEYPLGEDFNARQAPRDLDGLLALASKHFDRALMPRIVGVGDTLSSSTAENGTEQQRGGSDRGFLSVVQALGESFERDNQVVYIDSSAGEVKRPGVDAAYLQRYAQQADLQPWPGLVNITDAHDPLRLDVIFAGGYQQYVEFFCTLAERRMQR</sequence>
<organism evidence="1">
    <name type="scientific">Pseudomonas marincola</name>
    <dbReference type="NCBI Taxonomy" id="437900"/>
    <lineage>
        <taxon>Bacteria</taxon>
        <taxon>Pseudomonadati</taxon>
        <taxon>Pseudomonadota</taxon>
        <taxon>Gammaproteobacteria</taxon>
        <taxon>Pseudomonadales</taxon>
        <taxon>Pseudomonadaceae</taxon>
        <taxon>Pseudomonas</taxon>
    </lineage>
</organism>
<proteinExistence type="predicted"/>
<dbReference type="RefSeq" id="WP_150549265.1">
    <property type="nucleotide sequence ID" value="NZ_LR215729.2"/>
</dbReference>